<reference evidence="1" key="1">
    <citation type="submission" date="2020-04" db="EMBL/GenBank/DDBJ databases">
        <title>Hybrid Assembly of Korean Phytophthora infestans isolates.</title>
        <authorList>
            <person name="Prokchorchik M."/>
            <person name="Lee Y."/>
            <person name="Seo J."/>
            <person name="Cho J.-H."/>
            <person name="Park Y.-E."/>
            <person name="Jang D.-C."/>
            <person name="Im J.-S."/>
            <person name="Choi J.-G."/>
            <person name="Park H.-J."/>
            <person name="Lee G.-B."/>
            <person name="Lee Y.-G."/>
            <person name="Hong S.-Y."/>
            <person name="Cho K."/>
            <person name="Sohn K.H."/>
        </authorList>
    </citation>
    <scope>NUCLEOTIDE SEQUENCE</scope>
    <source>
        <strain evidence="1">KR_1_A1</strain>
    </source>
</reference>
<dbReference type="Gene3D" id="2.60.120.260">
    <property type="entry name" value="Galactose-binding domain-like"/>
    <property type="match status" value="1"/>
</dbReference>
<dbReference type="EMBL" id="WSZM01000219">
    <property type="protein sequence ID" value="KAF4038077.1"/>
    <property type="molecule type" value="Genomic_DNA"/>
</dbReference>
<comment type="caution">
    <text evidence="1">The sequence shown here is derived from an EMBL/GenBank/DDBJ whole genome shotgun (WGS) entry which is preliminary data.</text>
</comment>
<sequence length="299" mass="32203">MSTQTVFLYVVKSDDVNLEDFSYDAHAAIQLNGGRIARFAAAPVLDADLSLIPSDLDDVDLIRSQSSGLSSKFQLVRDVRVELRGLYHPRAQDLRARLFHGNRNSIIFDGCCTPRDAFGDPICRMFLINRAQLVSEPRNPTSGVGWDYSFSDFNGVKNLALGGGATALQSSTSGTCGPMNAIVGKIRGVAVSTQTVARTLPANEANESSWWELRLLDVATVGIIRIWIADSDPSVPVDAFRLRVDSNDGISAVTGDFTLILTTHDTELETKSIGHNAVAMIADEKACITASGVGRGESI</sequence>
<proteinExistence type="predicted"/>
<evidence type="ECO:0000313" key="1">
    <source>
        <dbReference type="EMBL" id="KAF4038077.1"/>
    </source>
</evidence>
<organism evidence="1 2">
    <name type="scientific">Phytophthora infestans</name>
    <name type="common">Potato late blight agent</name>
    <name type="synonym">Botrytis infestans</name>
    <dbReference type="NCBI Taxonomy" id="4787"/>
    <lineage>
        <taxon>Eukaryota</taxon>
        <taxon>Sar</taxon>
        <taxon>Stramenopiles</taxon>
        <taxon>Oomycota</taxon>
        <taxon>Peronosporomycetes</taxon>
        <taxon>Peronosporales</taxon>
        <taxon>Peronosporaceae</taxon>
        <taxon>Phytophthora</taxon>
    </lineage>
</organism>
<evidence type="ECO:0000313" key="2">
    <source>
        <dbReference type="Proteomes" id="UP000602510"/>
    </source>
</evidence>
<gene>
    <name evidence="1" type="ORF">GN244_ATG09851</name>
</gene>
<protein>
    <submittedName>
        <fullName evidence="1">Uncharacterized protein</fullName>
    </submittedName>
</protein>
<dbReference type="Proteomes" id="UP000602510">
    <property type="component" value="Unassembled WGS sequence"/>
</dbReference>
<dbReference type="AlphaFoldDB" id="A0A833WDC5"/>
<accession>A0A833WDC5</accession>
<keyword evidence="2" id="KW-1185">Reference proteome</keyword>
<name>A0A833WDC5_PHYIN</name>